<dbReference type="RefSeq" id="WP_346820506.1">
    <property type="nucleotide sequence ID" value="NZ_JBDKWZ010000003.1"/>
</dbReference>
<comment type="similarity">
    <text evidence="2">Belongs to the YajC family.</text>
</comment>
<evidence type="ECO:0000313" key="13">
    <source>
        <dbReference type="Proteomes" id="UP001403385"/>
    </source>
</evidence>
<accession>A0AAW9S9Z0</accession>
<dbReference type="GO" id="GO:0015031">
    <property type="term" value="P:protein transport"/>
    <property type="evidence" value="ECO:0007669"/>
    <property type="project" value="UniProtKB-KW"/>
</dbReference>
<dbReference type="Pfam" id="PF02699">
    <property type="entry name" value="YajC"/>
    <property type="match status" value="1"/>
</dbReference>
<name>A0AAW9S9Z0_9BACT</name>
<reference evidence="12 13" key="1">
    <citation type="submission" date="2024-04" db="EMBL/GenBank/DDBJ databases">
        <title>Novel genus in family Flammeovirgaceae.</title>
        <authorList>
            <person name="Nguyen T.H."/>
            <person name="Vuong T.Q."/>
            <person name="Le H."/>
            <person name="Kim S.-G."/>
        </authorList>
    </citation>
    <scope>NUCLEOTIDE SEQUENCE [LARGE SCALE GENOMIC DNA]</scope>
    <source>
        <strain evidence="12 13">JCM 23209</strain>
    </source>
</reference>
<keyword evidence="5" id="KW-1003">Cell membrane</keyword>
<sequence>MTLWNTILLQAPSGGAPSYMNIIFIVGLIVIFYFFMIRPQQSKQKKQKQFSEALKKGDTVVTIGGIHGKIIAMEGNTLQLEVDKGVKIKVDRASISLENTEFAQKPATDSK</sequence>
<keyword evidence="9" id="KW-0811">Translocation</keyword>
<keyword evidence="8 11" id="KW-1133">Transmembrane helix</keyword>
<evidence type="ECO:0000313" key="12">
    <source>
        <dbReference type="EMBL" id="MEN7547721.1"/>
    </source>
</evidence>
<evidence type="ECO:0000256" key="8">
    <source>
        <dbReference type="ARBA" id="ARBA00022989"/>
    </source>
</evidence>
<dbReference type="GO" id="GO:0005886">
    <property type="term" value="C:plasma membrane"/>
    <property type="evidence" value="ECO:0007669"/>
    <property type="project" value="UniProtKB-SubCell"/>
</dbReference>
<dbReference type="PRINTS" id="PR01853">
    <property type="entry name" value="YAJCTRNLCASE"/>
</dbReference>
<dbReference type="PANTHER" id="PTHR33909">
    <property type="entry name" value="SEC TRANSLOCON ACCESSORY COMPLEX SUBUNIT YAJC"/>
    <property type="match status" value="1"/>
</dbReference>
<dbReference type="EMBL" id="JBDKWZ010000003">
    <property type="protein sequence ID" value="MEN7547721.1"/>
    <property type="molecule type" value="Genomic_DNA"/>
</dbReference>
<evidence type="ECO:0000256" key="4">
    <source>
        <dbReference type="ARBA" id="ARBA00022448"/>
    </source>
</evidence>
<evidence type="ECO:0000256" key="11">
    <source>
        <dbReference type="SAM" id="Phobius"/>
    </source>
</evidence>
<evidence type="ECO:0000256" key="5">
    <source>
        <dbReference type="ARBA" id="ARBA00022475"/>
    </source>
</evidence>
<organism evidence="12 13">
    <name type="scientific">Rapidithrix thailandica</name>
    <dbReference type="NCBI Taxonomy" id="413964"/>
    <lineage>
        <taxon>Bacteria</taxon>
        <taxon>Pseudomonadati</taxon>
        <taxon>Bacteroidota</taxon>
        <taxon>Cytophagia</taxon>
        <taxon>Cytophagales</taxon>
        <taxon>Flammeovirgaceae</taxon>
        <taxon>Rapidithrix</taxon>
    </lineage>
</organism>
<evidence type="ECO:0000256" key="6">
    <source>
        <dbReference type="ARBA" id="ARBA00022692"/>
    </source>
</evidence>
<proteinExistence type="inferred from homology"/>
<evidence type="ECO:0000256" key="1">
    <source>
        <dbReference type="ARBA" id="ARBA00004162"/>
    </source>
</evidence>
<comment type="subcellular location">
    <subcellularLocation>
        <location evidence="1">Cell membrane</location>
        <topology evidence="1">Single-pass membrane protein</topology>
    </subcellularLocation>
</comment>
<feature type="transmembrane region" description="Helical" evidence="11">
    <location>
        <begin position="18"/>
        <end position="37"/>
    </location>
</feature>
<evidence type="ECO:0000256" key="9">
    <source>
        <dbReference type="ARBA" id="ARBA00023010"/>
    </source>
</evidence>
<evidence type="ECO:0000256" key="3">
    <source>
        <dbReference type="ARBA" id="ARBA00014962"/>
    </source>
</evidence>
<comment type="caution">
    <text evidence="12">The sequence shown here is derived from an EMBL/GenBank/DDBJ whole genome shotgun (WGS) entry which is preliminary data.</text>
</comment>
<keyword evidence="6 11" id="KW-0812">Transmembrane</keyword>
<dbReference type="InterPro" id="IPR003849">
    <property type="entry name" value="Preprotein_translocase_YajC"/>
</dbReference>
<keyword evidence="4" id="KW-0813">Transport</keyword>
<keyword evidence="7" id="KW-0653">Protein transport</keyword>
<evidence type="ECO:0000256" key="10">
    <source>
        <dbReference type="ARBA" id="ARBA00023136"/>
    </source>
</evidence>
<gene>
    <name evidence="12" type="primary">yajC</name>
    <name evidence="12" type="ORF">AAG747_07370</name>
</gene>
<evidence type="ECO:0000256" key="7">
    <source>
        <dbReference type="ARBA" id="ARBA00022927"/>
    </source>
</evidence>
<keyword evidence="10 11" id="KW-0472">Membrane</keyword>
<dbReference type="Proteomes" id="UP001403385">
    <property type="component" value="Unassembled WGS sequence"/>
</dbReference>
<protein>
    <recommendedName>
        <fullName evidence="3">Sec translocon accessory complex subunit YajC</fullName>
    </recommendedName>
</protein>
<keyword evidence="13" id="KW-1185">Reference proteome</keyword>
<dbReference type="NCBIfam" id="TIGR00739">
    <property type="entry name" value="yajC"/>
    <property type="match status" value="1"/>
</dbReference>
<dbReference type="SMART" id="SM01323">
    <property type="entry name" value="YajC"/>
    <property type="match status" value="1"/>
</dbReference>
<dbReference type="AlphaFoldDB" id="A0AAW9S9Z0"/>
<dbReference type="PANTHER" id="PTHR33909:SF1">
    <property type="entry name" value="SEC TRANSLOCON ACCESSORY COMPLEX SUBUNIT YAJC"/>
    <property type="match status" value="1"/>
</dbReference>
<evidence type="ECO:0000256" key="2">
    <source>
        <dbReference type="ARBA" id="ARBA00006742"/>
    </source>
</evidence>